<dbReference type="CDD" id="cd17535">
    <property type="entry name" value="REC_NarL-like"/>
    <property type="match status" value="1"/>
</dbReference>
<dbReference type="RefSeq" id="WP_099152532.1">
    <property type="nucleotide sequence ID" value="NZ_PDUD01000027.1"/>
</dbReference>
<dbReference type="Gene3D" id="3.40.50.2300">
    <property type="match status" value="1"/>
</dbReference>
<dbReference type="Pfam" id="PF00072">
    <property type="entry name" value="Response_reg"/>
    <property type="match status" value="1"/>
</dbReference>
<dbReference type="InterPro" id="IPR016032">
    <property type="entry name" value="Sig_transdc_resp-reg_C-effctor"/>
</dbReference>
<dbReference type="Pfam" id="PF00196">
    <property type="entry name" value="GerE"/>
    <property type="match status" value="1"/>
</dbReference>
<dbReference type="InterPro" id="IPR000792">
    <property type="entry name" value="Tscrpt_reg_LuxR_C"/>
</dbReference>
<dbReference type="InterPro" id="IPR058245">
    <property type="entry name" value="NreC/VraR/RcsB-like_REC"/>
</dbReference>
<evidence type="ECO:0000256" key="2">
    <source>
        <dbReference type="ARBA" id="ARBA00023125"/>
    </source>
</evidence>
<feature type="modified residue" description="4-aspartylphosphate" evidence="3">
    <location>
        <position position="57"/>
    </location>
</feature>
<dbReference type="SMART" id="SM00448">
    <property type="entry name" value="REC"/>
    <property type="match status" value="1"/>
</dbReference>
<dbReference type="InterPro" id="IPR011006">
    <property type="entry name" value="CheY-like_superfamily"/>
</dbReference>
<feature type="domain" description="Response regulatory" evidence="5">
    <location>
        <begin position="6"/>
        <end position="122"/>
    </location>
</feature>
<dbReference type="SMART" id="SM00421">
    <property type="entry name" value="HTH_LUXR"/>
    <property type="match status" value="1"/>
</dbReference>
<dbReference type="InterPro" id="IPR039420">
    <property type="entry name" value="WalR-like"/>
</dbReference>
<feature type="domain" description="HTH luxR-type" evidence="4">
    <location>
        <begin position="147"/>
        <end position="212"/>
    </location>
</feature>
<keyword evidence="2 6" id="KW-0238">DNA-binding</keyword>
<dbReference type="CDD" id="cd06170">
    <property type="entry name" value="LuxR_C_like"/>
    <property type="match status" value="1"/>
</dbReference>
<sequence length="214" mass="23950">MKDAIRVILFEDNPKFSESLELYFDGSNTIYMAACFPNAIEALTLIRQHRPDVVLMDIEMPGISGIEAMQQIKKSEPDTKILIQTAFQDDHKIFAAMCAGASGYVLKSAGLEATENAIYDVHAGGGYFSPAIASKVITFFQNNVVTSQVEYVELTPTEKKVLQCMADGLSYKMIEDRLNKNYHAVHFHIKNIYKKLHVNSMTEAVVKALKNHLI</sequence>
<accession>A0A2D0N6Y9</accession>
<dbReference type="PROSITE" id="PS50043">
    <property type="entry name" value="HTH_LUXR_2"/>
    <property type="match status" value="1"/>
</dbReference>
<dbReference type="GO" id="GO:0000160">
    <property type="term" value="P:phosphorelay signal transduction system"/>
    <property type="evidence" value="ECO:0007669"/>
    <property type="project" value="InterPro"/>
</dbReference>
<dbReference type="GO" id="GO:0006355">
    <property type="term" value="P:regulation of DNA-templated transcription"/>
    <property type="evidence" value="ECO:0007669"/>
    <property type="project" value="InterPro"/>
</dbReference>
<dbReference type="PANTHER" id="PTHR43214:SF43">
    <property type="entry name" value="TWO-COMPONENT RESPONSE REGULATOR"/>
    <property type="match status" value="1"/>
</dbReference>
<evidence type="ECO:0000259" key="4">
    <source>
        <dbReference type="PROSITE" id="PS50043"/>
    </source>
</evidence>
<dbReference type="SUPFAM" id="SSF52172">
    <property type="entry name" value="CheY-like"/>
    <property type="match status" value="1"/>
</dbReference>
<name>A0A2D0N6Y9_FLAN2</name>
<organism evidence="6 7">
    <name type="scientific">Flavilitoribacter nigricans (strain ATCC 23147 / DSM 23189 / NBRC 102662 / NCIMB 1420 / SS-2)</name>
    <name type="common">Lewinella nigricans</name>
    <dbReference type="NCBI Taxonomy" id="1122177"/>
    <lineage>
        <taxon>Bacteria</taxon>
        <taxon>Pseudomonadati</taxon>
        <taxon>Bacteroidota</taxon>
        <taxon>Saprospiria</taxon>
        <taxon>Saprospirales</taxon>
        <taxon>Lewinellaceae</taxon>
        <taxon>Flavilitoribacter</taxon>
    </lineage>
</organism>
<evidence type="ECO:0000259" key="5">
    <source>
        <dbReference type="PROSITE" id="PS50110"/>
    </source>
</evidence>
<dbReference type="SUPFAM" id="SSF46894">
    <property type="entry name" value="C-terminal effector domain of the bipartite response regulators"/>
    <property type="match status" value="1"/>
</dbReference>
<reference evidence="6 7" key="1">
    <citation type="submission" date="2017-10" db="EMBL/GenBank/DDBJ databases">
        <title>The draft genome sequence of Lewinella nigricans NBRC 102662.</title>
        <authorList>
            <person name="Wang K."/>
        </authorList>
    </citation>
    <scope>NUCLEOTIDE SEQUENCE [LARGE SCALE GENOMIC DNA]</scope>
    <source>
        <strain evidence="6 7">NBRC 102662</strain>
    </source>
</reference>
<dbReference type="EMBL" id="PDUD01000027">
    <property type="protein sequence ID" value="PHN04146.1"/>
    <property type="molecule type" value="Genomic_DNA"/>
</dbReference>
<dbReference type="PRINTS" id="PR00038">
    <property type="entry name" value="HTHLUXR"/>
</dbReference>
<proteinExistence type="predicted"/>
<evidence type="ECO:0000313" key="6">
    <source>
        <dbReference type="EMBL" id="PHN04146.1"/>
    </source>
</evidence>
<protein>
    <submittedName>
        <fullName evidence="6">DNA-binding response regulator</fullName>
    </submittedName>
</protein>
<keyword evidence="7" id="KW-1185">Reference proteome</keyword>
<dbReference type="GO" id="GO:0003677">
    <property type="term" value="F:DNA binding"/>
    <property type="evidence" value="ECO:0007669"/>
    <property type="project" value="UniProtKB-KW"/>
</dbReference>
<gene>
    <name evidence="6" type="ORF">CRP01_23405</name>
</gene>
<evidence type="ECO:0000256" key="3">
    <source>
        <dbReference type="PROSITE-ProRule" id="PRU00169"/>
    </source>
</evidence>
<comment type="caution">
    <text evidence="6">The sequence shown here is derived from an EMBL/GenBank/DDBJ whole genome shotgun (WGS) entry which is preliminary data.</text>
</comment>
<dbReference type="Proteomes" id="UP000223913">
    <property type="component" value="Unassembled WGS sequence"/>
</dbReference>
<dbReference type="OrthoDB" id="9797341at2"/>
<evidence type="ECO:0000256" key="1">
    <source>
        <dbReference type="ARBA" id="ARBA00022553"/>
    </source>
</evidence>
<dbReference type="AlphaFoldDB" id="A0A2D0N6Y9"/>
<dbReference type="PROSITE" id="PS50110">
    <property type="entry name" value="RESPONSE_REGULATORY"/>
    <property type="match status" value="1"/>
</dbReference>
<evidence type="ECO:0000313" key="7">
    <source>
        <dbReference type="Proteomes" id="UP000223913"/>
    </source>
</evidence>
<keyword evidence="1 3" id="KW-0597">Phosphoprotein</keyword>
<dbReference type="PANTHER" id="PTHR43214">
    <property type="entry name" value="TWO-COMPONENT RESPONSE REGULATOR"/>
    <property type="match status" value="1"/>
</dbReference>
<dbReference type="InterPro" id="IPR001789">
    <property type="entry name" value="Sig_transdc_resp-reg_receiver"/>
</dbReference>